<keyword evidence="3 6" id="KW-1133">Transmembrane helix</keyword>
<feature type="transmembrane region" description="Helical" evidence="6">
    <location>
        <begin position="269"/>
        <end position="295"/>
    </location>
</feature>
<dbReference type="Proteomes" id="UP000186817">
    <property type="component" value="Unassembled WGS sequence"/>
</dbReference>
<dbReference type="GO" id="GO:0003824">
    <property type="term" value="F:catalytic activity"/>
    <property type="evidence" value="ECO:0007669"/>
    <property type="project" value="InterPro"/>
</dbReference>
<keyword evidence="10" id="KW-1185">Reference proteome</keyword>
<reference evidence="9 10" key="1">
    <citation type="submission" date="2016-02" db="EMBL/GenBank/DDBJ databases">
        <title>Genome analysis of coral dinoflagellate symbionts highlights evolutionary adaptations to a symbiotic lifestyle.</title>
        <authorList>
            <person name="Aranda M."/>
            <person name="Li Y."/>
            <person name="Liew Y.J."/>
            <person name="Baumgarten S."/>
            <person name="Simakov O."/>
            <person name="Wilson M."/>
            <person name="Piel J."/>
            <person name="Ashoor H."/>
            <person name="Bougouffa S."/>
            <person name="Bajic V.B."/>
            <person name="Ryu T."/>
            <person name="Ravasi T."/>
            <person name="Bayer T."/>
            <person name="Micklem G."/>
            <person name="Kim H."/>
            <person name="Bhak J."/>
            <person name="Lajeunesse T.C."/>
            <person name="Voolstra C.R."/>
        </authorList>
    </citation>
    <scope>NUCLEOTIDE SEQUENCE [LARGE SCALE GENOMIC DNA]</scope>
    <source>
        <strain evidence="9 10">CCMP2467</strain>
    </source>
</reference>
<evidence type="ECO:0000256" key="4">
    <source>
        <dbReference type="ARBA" id="ARBA00023136"/>
    </source>
</evidence>
<feature type="region of interest" description="Disordered" evidence="5">
    <location>
        <begin position="515"/>
        <end position="544"/>
    </location>
</feature>
<feature type="transmembrane region" description="Helical" evidence="6">
    <location>
        <begin position="397"/>
        <end position="417"/>
    </location>
</feature>
<evidence type="ECO:0000259" key="8">
    <source>
        <dbReference type="Pfam" id="PF01490"/>
    </source>
</evidence>
<evidence type="ECO:0000313" key="9">
    <source>
        <dbReference type="EMBL" id="OLQ12629.1"/>
    </source>
</evidence>
<comment type="caution">
    <text evidence="9">The sequence shown here is derived from an EMBL/GenBank/DDBJ whole genome shotgun (WGS) entry which is preliminary data.</text>
</comment>
<sequence length="1417" mass="154963">MSVAQVGDGMQKVKDTSEIESDVSTCVVSDFSTDPEKSGGRRLSLFSHGAVLPTAVCLSKAAIGAGVLTMAGHAAEVGIVFQAFALIGGAVLTLASIRFIATASIATGCYSYEDLCDELLHPVMALLTGFMNSVNCVGSAVGYLIICGQLFGVVTGASEPHCKLFIVLTGVLVCAPLAIARHVSCMRHLAAGSIAALLILVACVMWYYAEHGPDETIVTPDDVHFSSTATALTYMSSINNVVFAYNNQFNVPQLTGELKPEPTTMRMHAAAVVCVIMCFLLYMLTSLFGMLAFGIGDQQKESLVNSLKPVGHHPLVVLTMLGLMLSVLTCFQFHVYPVRQFAAYLVRRIRKRGANTEKEDTVIWGKTLTRWFDIFFALFSVAVIIFIAVVVKDLRTVLQFVGSFASAYIAFIVPPIWLLQVRRRSPSFRWCKAETQLCLLVLSLGCFFFAFGLPPGRAGGATETAEPPKRHASASPGMAARAQRAQVPASPKAPAVLGRFADFERVVLLPPCATHWSQQHSPAPEEKAGMTVGGRKQDDKTGRRSLESLGQNWDRLAERLNHDPHGSDGSAAACSGHDRGGGPYSSLPKLDRYIANYARHSAMSNFLVRKPATKLREDPFRRLRAMAAVLRHSPRAREPELQLLQRVVSDACRGYLAWPKEPADLTSRIAELIGKERPDLFVLVLPGPCAADAQDMFGEGFDIFAELQVQPQLVAIVLARSSKAGPSAAPSPMAPQQDASRGAEVLLHTVRGGHAAQMQRAVSAALQVEESQGSRASECYFALARLLDFKLDLFVLWRRASAPASSFNAAGERLALRVGSAVVDIFIFADMLEPTKIEKRLVLAPTGAGKSTWRTHAPVFCPEGEVLDEVTFHPAYHRPVRLKHGSWLKSEEPAPSIFLRDLRLLRRWLRADSRRRVTFNCSGEVLETACELKLLRPEEVCVVLPHEVVHHRFISARKAALDGVPRTKKLKVDPSLSQWEAGPQLNREMLRTAAEKCGISAYSSFAGAMGASVHIFCMLRRHQGSSEEPFLVEPALEQLQAKHDLTMACGRRIVDWISKGGGVAESSDLQGAGERAVWQVSAEFCDSDTYIVKSTSGFLLLTDGRTLISAEDPYREASEVFWSRSSDEAETAEESFWLCGRDAGLRLHARRCTGCASFDPPGPWRHVLPVDRLADEGDVILWYPGSFAPFHVGHLDCLRAARHGLQQSGIKVAGAYAKPQMPRSLRYKKLDEHGASIFSSGPVRLRLLELVAAQEDWVMADPYGVLRGTGNNFQDLRAFRANLTASLARLGSGARCRAEWASSVEIVWVIGDDAFPHLRDKLLSREDVPKDDALKQVGPMRMCVVHNRPSQWTALGPGTEGLPFPVIEVTAPPEFSADLSATAVRQKWRQRASEDELVELMGSQAAAHYMASLRQQS</sequence>
<feature type="transmembrane region" description="Helical" evidence="6">
    <location>
        <begin position="189"/>
        <end position="209"/>
    </location>
</feature>
<evidence type="ECO:0000256" key="1">
    <source>
        <dbReference type="ARBA" id="ARBA00004141"/>
    </source>
</evidence>
<dbReference type="PANTHER" id="PTHR22950:SF702">
    <property type="entry name" value="AMINO ACID TRANSPORTER PROTEIN"/>
    <property type="match status" value="1"/>
</dbReference>
<dbReference type="GO" id="GO:0016020">
    <property type="term" value="C:membrane"/>
    <property type="evidence" value="ECO:0007669"/>
    <property type="project" value="UniProtKB-SubCell"/>
</dbReference>
<dbReference type="OrthoDB" id="413599at2759"/>
<feature type="transmembrane region" description="Helical" evidence="6">
    <location>
        <begin position="83"/>
        <end position="106"/>
    </location>
</feature>
<protein>
    <submittedName>
        <fullName evidence="9">Putative sodium-coupled neutral amino acid transporter 6</fullName>
    </submittedName>
</protein>
<evidence type="ECO:0000313" key="10">
    <source>
        <dbReference type="Proteomes" id="UP000186817"/>
    </source>
</evidence>
<dbReference type="Gene3D" id="3.40.50.620">
    <property type="entry name" value="HUPs"/>
    <property type="match status" value="1"/>
</dbReference>
<dbReference type="InterPro" id="IPR014729">
    <property type="entry name" value="Rossmann-like_a/b/a_fold"/>
</dbReference>
<keyword evidence="4 6" id="KW-0472">Membrane</keyword>
<feature type="domain" description="Cytidyltransferase-like" evidence="7">
    <location>
        <begin position="1182"/>
        <end position="1386"/>
    </location>
</feature>
<name>A0A1Q9EYZ1_SYMMI</name>
<evidence type="ECO:0000256" key="2">
    <source>
        <dbReference type="ARBA" id="ARBA00022692"/>
    </source>
</evidence>
<organism evidence="9 10">
    <name type="scientific">Symbiodinium microadriaticum</name>
    <name type="common">Dinoflagellate</name>
    <name type="synonym">Zooxanthella microadriatica</name>
    <dbReference type="NCBI Taxonomy" id="2951"/>
    <lineage>
        <taxon>Eukaryota</taxon>
        <taxon>Sar</taxon>
        <taxon>Alveolata</taxon>
        <taxon>Dinophyceae</taxon>
        <taxon>Suessiales</taxon>
        <taxon>Symbiodiniaceae</taxon>
        <taxon>Symbiodinium</taxon>
    </lineage>
</organism>
<feature type="transmembrane region" description="Helical" evidence="6">
    <location>
        <begin position="437"/>
        <end position="454"/>
    </location>
</feature>
<evidence type="ECO:0000256" key="3">
    <source>
        <dbReference type="ARBA" id="ARBA00022989"/>
    </source>
</evidence>
<feature type="region of interest" description="Disordered" evidence="5">
    <location>
        <begin position="559"/>
        <end position="580"/>
    </location>
</feature>
<comment type="subcellular location">
    <subcellularLocation>
        <location evidence="1">Membrane</location>
        <topology evidence="1">Multi-pass membrane protein</topology>
    </subcellularLocation>
</comment>
<feature type="transmembrane region" description="Helical" evidence="6">
    <location>
        <begin position="371"/>
        <end position="391"/>
    </location>
</feature>
<feature type="region of interest" description="Disordered" evidence="5">
    <location>
        <begin position="460"/>
        <end position="488"/>
    </location>
</feature>
<accession>A0A1Q9EYZ1</accession>
<proteinExistence type="predicted"/>
<dbReference type="InterPro" id="IPR013057">
    <property type="entry name" value="AA_transpt_TM"/>
</dbReference>
<feature type="transmembrane region" description="Helical" evidence="6">
    <location>
        <begin position="164"/>
        <end position="183"/>
    </location>
</feature>
<dbReference type="PANTHER" id="PTHR22950">
    <property type="entry name" value="AMINO ACID TRANSPORTER"/>
    <property type="match status" value="1"/>
</dbReference>
<feature type="domain" description="Amino acid transporter transmembrane" evidence="8">
    <location>
        <begin position="53"/>
        <end position="450"/>
    </location>
</feature>
<feature type="transmembrane region" description="Helical" evidence="6">
    <location>
        <begin position="50"/>
        <end position="71"/>
    </location>
</feature>
<dbReference type="GO" id="GO:0015179">
    <property type="term" value="F:L-amino acid transmembrane transporter activity"/>
    <property type="evidence" value="ECO:0007669"/>
    <property type="project" value="TreeGrafter"/>
</dbReference>
<dbReference type="SUPFAM" id="SSF52374">
    <property type="entry name" value="Nucleotidylyl transferase"/>
    <property type="match status" value="1"/>
</dbReference>
<dbReference type="Pfam" id="PF01490">
    <property type="entry name" value="Aa_trans"/>
    <property type="match status" value="1"/>
</dbReference>
<feature type="compositionally biased region" description="Basic and acidic residues" evidence="5">
    <location>
        <begin position="535"/>
        <end position="544"/>
    </location>
</feature>
<feature type="transmembrane region" description="Helical" evidence="6">
    <location>
        <begin position="126"/>
        <end position="152"/>
    </location>
</feature>
<dbReference type="Pfam" id="PF01467">
    <property type="entry name" value="CTP_transf_like"/>
    <property type="match status" value="1"/>
</dbReference>
<evidence type="ECO:0000256" key="5">
    <source>
        <dbReference type="SAM" id="MobiDB-lite"/>
    </source>
</evidence>
<evidence type="ECO:0000259" key="7">
    <source>
        <dbReference type="Pfam" id="PF01467"/>
    </source>
</evidence>
<keyword evidence="2 6" id="KW-0812">Transmembrane</keyword>
<dbReference type="InterPro" id="IPR004821">
    <property type="entry name" value="Cyt_trans-like"/>
</dbReference>
<dbReference type="EMBL" id="LSRX01000040">
    <property type="protein sequence ID" value="OLQ12629.1"/>
    <property type="molecule type" value="Genomic_DNA"/>
</dbReference>
<evidence type="ECO:0000256" key="6">
    <source>
        <dbReference type="SAM" id="Phobius"/>
    </source>
</evidence>
<gene>
    <name evidence="9" type="primary">slc38a6</name>
    <name evidence="9" type="ORF">AK812_SmicGene3429</name>
</gene>
<feature type="transmembrane region" description="Helical" evidence="6">
    <location>
        <begin position="315"/>
        <end position="338"/>
    </location>
</feature>